<dbReference type="InterPro" id="IPR011010">
    <property type="entry name" value="DNA_brk_join_enz"/>
</dbReference>
<dbReference type="InterPro" id="IPR002104">
    <property type="entry name" value="Integrase_catalytic"/>
</dbReference>
<feature type="non-terminal residue" evidence="4">
    <location>
        <position position="1"/>
    </location>
</feature>
<evidence type="ECO:0000259" key="3">
    <source>
        <dbReference type="PROSITE" id="PS51898"/>
    </source>
</evidence>
<sequence length="172" mass="18688">KRPNPMPKVAAPRCPKKVMATLEPDEAMRLLNSVSEDSPSKLRDQAIMTLFVDTGIRRGELAQLRPQDIKTETIRVRGKSDELKVVINLKGERGLIGVQSPDCDPKIHTFEGDLTHALESVPGLVEAAKQSWAENPKYPKCETDLTPPAPAPSASRSGTQTGKPAGPQPAMF</sequence>
<feature type="region of interest" description="Disordered" evidence="2">
    <location>
        <begin position="135"/>
        <end position="172"/>
    </location>
</feature>
<keyword evidence="1" id="KW-0233">DNA recombination</keyword>
<dbReference type="Gene3D" id="1.10.443.10">
    <property type="entry name" value="Intergrase catalytic core"/>
    <property type="match status" value="1"/>
</dbReference>
<dbReference type="InterPro" id="IPR013762">
    <property type="entry name" value="Integrase-like_cat_sf"/>
</dbReference>
<feature type="domain" description="Tyr recombinase" evidence="3">
    <location>
        <begin position="17"/>
        <end position="172"/>
    </location>
</feature>
<organism evidence="4">
    <name type="scientific">marine sediment metagenome</name>
    <dbReference type="NCBI Taxonomy" id="412755"/>
    <lineage>
        <taxon>unclassified sequences</taxon>
        <taxon>metagenomes</taxon>
        <taxon>ecological metagenomes</taxon>
    </lineage>
</organism>
<dbReference type="Pfam" id="PF00589">
    <property type="entry name" value="Phage_integrase"/>
    <property type="match status" value="1"/>
</dbReference>
<evidence type="ECO:0000313" key="4">
    <source>
        <dbReference type="EMBL" id="GAI26461.1"/>
    </source>
</evidence>
<dbReference type="EMBL" id="BARV01016393">
    <property type="protein sequence ID" value="GAI26461.1"/>
    <property type="molecule type" value="Genomic_DNA"/>
</dbReference>
<dbReference type="GO" id="GO:0003677">
    <property type="term" value="F:DNA binding"/>
    <property type="evidence" value="ECO:0007669"/>
    <property type="project" value="InterPro"/>
</dbReference>
<protein>
    <recommendedName>
        <fullName evidence="3">Tyr recombinase domain-containing protein</fullName>
    </recommendedName>
</protein>
<reference evidence="4" key="1">
    <citation type="journal article" date="2014" name="Front. Microbiol.">
        <title>High frequency of phylogenetically diverse reductive dehalogenase-homologous genes in deep subseafloor sedimentary metagenomes.</title>
        <authorList>
            <person name="Kawai M."/>
            <person name="Futagami T."/>
            <person name="Toyoda A."/>
            <person name="Takaki Y."/>
            <person name="Nishi S."/>
            <person name="Hori S."/>
            <person name="Arai W."/>
            <person name="Tsubouchi T."/>
            <person name="Morono Y."/>
            <person name="Uchiyama I."/>
            <person name="Ito T."/>
            <person name="Fujiyama A."/>
            <person name="Inagaki F."/>
            <person name="Takami H."/>
        </authorList>
    </citation>
    <scope>NUCLEOTIDE SEQUENCE</scope>
    <source>
        <strain evidence="4">Expedition CK06-06</strain>
    </source>
</reference>
<evidence type="ECO:0000256" key="1">
    <source>
        <dbReference type="ARBA" id="ARBA00023172"/>
    </source>
</evidence>
<dbReference type="GO" id="GO:0006310">
    <property type="term" value="P:DNA recombination"/>
    <property type="evidence" value="ECO:0007669"/>
    <property type="project" value="UniProtKB-KW"/>
</dbReference>
<dbReference type="CDD" id="cd00397">
    <property type="entry name" value="DNA_BRE_C"/>
    <property type="match status" value="1"/>
</dbReference>
<evidence type="ECO:0000256" key="2">
    <source>
        <dbReference type="SAM" id="MobiDB-lite"/>
    </source>
</evidence>
<comment type="caution">
    <text evidence="4">The sequence shown here is derived from an EMBL/GenBank/DDBJ whole genome shotgun (WGS) entry which is preliminary data.</text>
</comment>
<gene>
    <name evidence="4" type="ORF">S06H3_28144</name>
</gene>
<dbReference type="GO" id="GO:0015074">
    <property type="term" value="P:DNA integration"/>
    <property type="evidence" value="ECO:0007669"/>
    <property type="project" value="InterPro"/>
</dbReference>
<name>X1N8G2_9ZZZZ</name>
<proteinExistence type="predicted"/>
<dbReference type="SUPFAM" id="SSF56349">
    <property type="entry name" value="DNA breaking-rejoining enzymes"/>
    <property type="match status" value="1"/>
</dbReference>
<accession>X1N8G2</accession>
<dbReference type="AlphaFoldDB" id="X1N8G2"/>
<dbReference type="PROSITE" id="PS51898">
    <property type="entry name" value="TYR_RECOMBINASE"/>
    <property type="match status" value="1"/>
</dbReference>